<organism evidence="7 8">
    <name type="scientific">Suillus fuscotomentosus</name>
    <dbReference type="NCBI Taxonomy" id="1912939"/>
    <lineage>
        <taxon>Eukaryota</taxon>
        <taxon>Fungi</taxon>
        <taxon>Dikarya</taxon>
        <taxon>Basidiomycota</taxon>
        <taxon>Agaricomycotina</taxon>
        <taxon>Agaricomycetes</taxon>
        <taxon>Agaricomycetidae</taxon>
        <taxon>Boletales</taxon>
        <taxon>Suillineae</taxon>
        <taxon>Suillaceae</taxon>
        <taxon>Suillus</taxon>
    </lineage>
</organism>
<dbReference type="GO" id="GO:0043138">
    <property type="term" value="F:3'-5' DNA helicase activity"/>
    <property type="evidence" value="ECO:0007669"/>
    <property type="project" value="UniProtKB-EC"/>
</dbReference>
<dbReference type="RefSeq" id="XP_041217234.1">
    <property type="nucleotide sequence ID" value="XM_041373669.1"/>
</dbReference>
<comment type="caution">
    <text evidence="7">The sequence shown here is derived from an EMBL/GenBank/DDBJ whole genome shotgun (WGS) entry which is preliminary data.</text>
</comment>
<keyword evidence="8" id="KW-1185">Reference proteome</keyword>
<dbReference type="InterPro" id="IPR014001">
    <property type="entry name" value="Helicase_ATP-bd"/>
</dbReference>
<proteinExistence type="inferred from homology"/>
<evidence type="ECO:0000313" key="7">
    <source>
        <dbReference type="EMBL" id="KAG1888915.1"/>
    </source>
</evidence>
<evidence type="ECO:0000259" key="6">
    <source>
        <dbReference type="PROSITE" id="PS51192"/>
    </source>
</evidence>
<dbReference type="PANTHER" id="PTHR13710">
    <property type="entry name" value="DNA HELICASE RECQ FAMILY MEMBER"/>
    <property type="match status" value="1"/>
</dbReference>
<evidence type="ECO:0000256" key="5">
    <source>
        <dbReference type="ARBA" id="ARBA00034808"/>
    </source>
</evidence>
<evidence type="ECO:0000313" key="8">
    <source>
        <dbReference type="Proteomes" id="UP001195769"/>
    </source>
</evidence>
<reference evidence="7" key="1">
    <citation type="journal article" date="2020" name="New Phytol.">
        <title>Comparative genomics reveals dynamic genome evolution in host specialist ectomycorrhizal fungi.</title>
        <authorList>
            <person name="Lofgren L.A."/>
            <person name="Nguyen N.H."/>
            <person name="Vilgalys R."/>
            <person name="Ruytinx J."/>
            <person name="Liao H.L."/>
            <person name="Branco S."/>
            <person name="Kuo A."/>
            <person name="LaButti K."/>
            <person name="Lipzen A."/>
            <person name="Andreopoulos W."/>
            <person name="Pangilinan J."/>
            <person name="Riley R."/>
            <person name="Hundley H."/>
            <person name="Na H."/>
            <person name="Barry K."/>
            <person name="Grigoriev I.V."/>
            <person name="Stajich J.E."/>
            <person name="Kennedy P.G."/>
        </authorList>
    </citation>
    <scope>NUCLEOTIDE SEQUENCE</scope>
    <source>
        <strain evidence="7">FC203</strain>
    </source>
</reference>
<sequence>LQGIEDLCYRAIITSPEQLMKPGGAFEKLLRNVDFASKLIGIIFDEAHCIVTWGEFRAEYKELERLHYILPCQVPFMVTSATLTSDALRDIRRLLHIQSENLATIHVSTDRPNIRIRVRKIKYSLMSYADLAFLIPTDDPPPPKFLVFFDSIQGGISAAKYLRARLPPDLRDKVK</sequence>
<dbReference type="AlphaFoldDB" id="A0AAD4HCM5"/>
<dbReference type="GO" id="GO:0005737">
    <property type="term" value="C:cytoplasm"/>
    <property type="evidence" value="ECO:0007669"/>
    <property type="project" value="TreeGrafter"/>
</dbReference>
<dbReference type="SUPFAM" id="SSF52540">
    <property type="entry name" value="P-loop containing nucleoside triphosphate hydrolases"/>
    <property type="match status" value="1"/>
</dbReference>
<keyword evidence="3" id="KW-0413">Isomerase</keyword>
<evidence type="ECO:0000256" key="2">
    <source>
        <dbReference type="ARBA" id="ARBA00023125"/>
    </source>
</evidence>
<dbReference type="Pfam" id="PF00270">
    <property type="entry name" value="DEAD"/>
    <property type="match status" value="1"/>
</dbReference>
<keyword evidence="2" id="KW-0238">DNA-binding</keyword>
<dbReference type="GO" id="GO:0009378">
    <property type="term" value="F:four-way junction helicase activity"/>
    <property type="evidence" value="ECO:0007669"/>
    <property type="project" value="TreeGrafter"/>
</dbReference>
<evidence type="ECO:0000256" key="4">
    <source>
        <dbReference type="ARBA" id="ARBA00034617"/>
    </source>
</evidence>
<comment type="catalytic activity">
    <reaction evidence="4">
        <text>Couples ATP hydrolysis with the unwinding of duplex DNA by translocating in the 3'-5' direction.</text>
        <dbReference type="EC" id="5.6.2.4"/>
    </reaction>
</comment>
<protein>
    <recommendedName>
        <fullName evidence="5">DNA 3'-5' helicase</fullName>
        <ecNumber evidence="5">5.6.2.4</ecNumber>
    </recommendedName>
</protein>
<name>A0AAD4HCM5_9AGAM</name>
<comment type="similarity">
    <text evidence="1">Belongs to the helicase family. RecQ subfamily.</text>
</comment>
<gene>
    <name evidence="7" type="ORF">F5891DRAFT_913757</name>
</gene>
<dbReference type="GO" id="GO:0000724">
    <property type="term" value="P:double-strand break repair via homologous recombination"/>
    <property type="evidence" value="ECO:0007669"/>
    <property type="project" value="TreeGrafter"/>
</dbReference>
<dbReference type="EC" id="5.6.2.4" evidence="5"/>
<dbReference type="GO" id="GO:0005694">
    <property type="term" value="C:chromosome"/>
    <property type="evidence" value="ECO:0007669"/>
    <property type="project" value="TreeGrafter"/>
</dbReference>
<feature type="non-terminal residue" evidence="7">
    <location>
        <position position="175"/>
    </location>
</feature>
<dbReference type="GeneID" id="64667967"/>
<feature type="non-terminal residue" evidence="7">
    <location>
        <position position="1"/>
    </location>
</feature>
<dbReference type="EMBL" id="JABBWK010000175">
    <property type="protein sequence ID" value="KAG1888915.1"/>
    <property type="molecule type" value="Genomic_DNA"/>
</dbReference>
<dbReference type="GO" id="GO:0005524">
    <property type="term" value="F:ATP binding"/>
    <property type="evidence" value="ECO:0007669"/>
    <property type="project" value="InterPro"/>
</dbReference>
<dbReference type="Proteomes" id="UP001195769">
    <property type="component" value="Unassembled WGS sequence"/>
</dbReference>
<dbReference type="InterPro" id="IPR027417">
    <property type="entry name" value="P-loop_NTPase"/>
</dbReference>
<feature type="domain" description="Helicase ATP-binding" evidence="6">
    <location>
        <begin position="1"/>
        <end position="101"/>
    </location>
</feature>
<dbReference type="PANTHER" id="PTHR13710:SF105">
    <property type="entry name" value="ATP-DEPENDENT DNA HELICASE Q1"/>
    <property type="match status" value="1"/>
</dbReference>
<dbReference type="Gene3D" id="3.40.50.300">
    <property type="entry name" value="P-loop containing nucleotide triphosphate hydrolases"/>
    <property type="match status" value="1"/>
</dbReference>
<dbReference type="PROSITE" id="PS51192">
    <property type="entry name" value="HELICASE_ATP_BIND_1"/>
    <property type="match status" value="1"/>
</dbReference>
<evidence type="ECO:0000256" key="1">
    <source>
        <dbReference type="ARBA" id="ARBA00005446"/>
    </source>
</evidence>
<accession>A0AAD4HCM5</accession>
<evidence type="ECO:0000256" key="3">
    <source>
        <dbReference type="ARBA" id="ARBA00023235"/>
    </source>
</evidence>
<dbReference type="GO" id="GO:0003677">
    <property type="term" value="F:DNA binding"/>
    <property type="evidence" value="ECO:0007669"/>
    <property type="project" value="UniProtKB-KW"/>
</dbReference>
<dbReference type="InterPro" id="IPR011545">
    <property type="entry name" value="DEAD/DEAH_box_helicase_dom"/>
</dbReference>